<feature type="binding site" evidence="3">
    <location>
        <position position="298"/>
    </location>
    <ligand>
        <name>CTP</name>
        <dbReference type="ChEBI" id="CHEBI:37563"/>
    </ligand>
</feature>
<comment type="cofactor">
    <cofactor evidence="3">
        <name>FMN</name>
        <dbReference type="ChEBI" id="CHEBI:58210"/>
    </cofactor>
    <text evidence="3">Binds 1 FMN per subunit.</text>
</comment>
<dbReference type="GO" id="GO:0046872">
    <property type="term" value="F:metal ion binding"/>
    <property type="evidence" value="ECO:0007669"/>
    <property type="project" value="UniProtKB-KW"/>
</dbReference>
<dbReference type="GO" id="GO:0004632">
    <property type="term" value="F:phosphopantothenate--cysteine ligase activity"/>
    <property type="evidence" value="ECO:0007669"/>
    <property type="project" value="UniProtKB-UniRule"/>
</dbReference>
<keyword evidence="2 3" id="KW-0456">Lyase</keyword>
<dbReference type="Pfam" id="PF04127">
    <property type="entry name" value="DFP"/>
    <property type="match status" value="1"/>
</dbReference>
<dbReference type="GO" id="GO:0010181">
    <property type="term" value="F:FMN binding"/>
    <property type="evidence" value="ECO:0007669"/>
    <property type="project" value="UniProtKB-UniRule"/>
</dbReference>
<comment type="cofactor">
    <cofactor evidence="3">
        <name>Mg(2+)</name>
        <dbReference type="ChEBI" id="CHEBI:18420"/>
    </cofactor>
</comment>
<dbReference type="AlphaFoldDB" id="A0A6N7VQ93"/>
<evidence type="ECO:0000256" key="3">
    <source>
        <dbReference type="HAMAP-Rule" id="MF_02225"/>
    </source>
</evidence>
<gene>
    <name evidence="3 7" type="primary">coaBC</name>
    <name evidence="7" type="ORF">FYJ24_03875</name>
</gene>
<proteinExistence type="inferred from homology"/>
<keyword evidence="3" id="KW-0511">Multifunctional enzyme</keyword>
<keyword evidence="8" id="KW-1185">Reference proteome</keyword>
<feature type="domain" description="Flavoprotein" evidence="5">
    <location>
        <begin position="17"/>
        <end position="184"/>
    </location>
</feature>
<keyword evidence="3" id="KW-0460">Magnesium</keyword>
<comment type="caution">
    <text evidence="7">The sequence shown here is derived from an EMBL/GenBank/DDBJ whole genome shotgun (WGS) entry which is preliminary data.</text>
</comment>
<dbReference type="PANTHER" id="PTHR14359:SF6">
    <property type="entry name" value="PHOSPHOPANTOTHENOYLCYSTEINE DECARBOXYLASE"/>
    <property type="match status" value="1"/>
</dbReference>
<comment type="pathway">
    <text evidence="3 4">Cofactor biosynthesis; coenzyme A biosynthesis; CoA from (R)-pantothenate: step 3/5.</text>
</comment>
<dbReference type="Proteomes" id="UP000470875">
    <property type="component" value="Unassembled WGS sequence"/>
</dbReference>
<evidence type="ECO:0000259" key="5">
    <source>
        <dbReference type="Pfam" id="PF02441"/>
    </source>
</evidence>
<name>A0A6N7VQ93_9ACTO</name>
<feature type="binding site" evidence="3">
    <location>
        <position position="354"/>
    </location>
    <ligand>
        <name>CTP</name>
        <dbReference type="ChEBI" id="CHEBI:37563"/>
    </ligand>
</feature>
<evidence type="ECO:0000259" key="6">
    <source>
        <dbReference type="Pfam" id="PF04127"/>
    </source>
</evidence>
<dbReference type="EC" id="4.1.1.36" evidence="3"/>
<comment type="similarity">
    <text evidence="3 4">In the C-terminal section; belongs to the PPC synthetase family.</text>
</comment>
<accession>A0A6N7VQ93</accession>
<keyword evidence="1 3" id="KW-0210">Decarboxylase</keyword>
<dbReference type="InterPro" id="IPR003382">
    <property type="entry name" value="Flavoprotein"/>
</dbReference>
<feature type="binding site" evidence="3">
    <location>
        <position position="288"/>
    </location>
    <ligand>
        <name>CTP</name>
        <dbReference type="ChEBI" id="CHEBI:37563"/>
    </ligand>
</feature>
<feature type="binding site" evidence="3">
    <location>
        <position position="335"/>
    </location>
    <ligand>
        <name>CTP</name>
        <dbReference type="ChEBI" id="CHEBI:37563"/>
    </ligand>
</feature>
<keyword evidence="3 4" id="KW-0436">Ligase</keyword>
<dbReference type="HAMAP" id="MF_02225">
    <property type="entry name" value="CoaBC"/>
    <property type="match status" value="1"/>
</dbReference>
<comment type="catalytic activity">
    <reaction evidence="3 4">
        <text>(R)-4'-phosphopantothenate + L-cysteine + CTP = N-[(R)-4-phosphopantothenoyl]-L-cysteine + CMP + diphosphate + H(+)</text>
        <dbReference type="Rhea" id="RHEA:19397"/>
        <dbReference type="ChEBI" id="CHEBI:10986"/>
        <dbReference type="ChEBI" id="CHEBI:15378"/>
        <dbReference type="ChEBI" id="CHEBI:33019"/>
        <dbReference type="ChEBI" id="CHEBI:35235"/>
        <dbReference type="ChEBI" id="CHEBI:37563"/>
        <dbReference type="ChEBI" id="CHEBI:59458"/>
        <dbReference type="ChEBI" id="CHEBI:60377"/>
        <dbReference type="EC" id="6.3.2.5"/>
    </reaction>
</comment>
<dbReference type="GO" id="GO:0071513">
    <property type="term" value="C:phosphopantothenoylcysteine decarboxylase complex"/>
    <property type="evidence" value="ECO:0007669"/>
    <property type="project" value="TreeGrafter"/>
</dbReference>
<dbReference type="GO" id="GO:0004633">
    <property type="term" value="F:phosphopantothenoylcysteine decarboxylase activity"/>
    <property type="evidence" value="ECO:0007669"/>
    <property type="project" value="UniProtKB-UniRule"/>
</dbReference>
<dbReference type="EMBL" id="VULO01000004">
    <property type="protein sequence ID" value="MSS83914.1"/>
    <property type="molecule type" value="Genomic_DNA"/>
</dbReference>
<reference evidence="7 8" key="1">
    <citation type="submission" date="2019-08" db="EMBL/GenBank/DDBJ databases">
        <title>In-depth cultivation of the pig gut microbiome towards novel bacterial diversity and tailored functional studies.</title>
        <authorList>
            <person name="Wylensek D."/>
            <person name="Hitch T.C.A."/>
            <person name="Clavel T."/>
        </authorList>
    </citation>
    <scope>NUCLEOTIDE SEQUENCE [LARGE SCALE GENOMIC DNA]</scope>
    <source>
        <strain evidence="7 8">WB03_NA08</strain>
    </source>
</reference>
<dbReference type="Gene3D" id="3.40.50.10300">
    <property type="entry name" value="CoaB-like"/>
    <property type="match status" value="1"/>
</dbReference>
<comment type="pathway">
    <text evidence="3 4">Cofactor biosynthesis; coenzyme A biosynthesis; CoA from (R)-pantothenate: step 2/5.</text>
</comment>
<dbReference type="GO" id="GO:0015941">
    <property type="term" value="P:pantothenate catabolic process"/>
    <property type="evidence" value="ECO:0007669"/>
    <property type="project" value="InterPro"/>
</dbReference>
<dbReference type="InterPro" id="IPR007085">
    <property type="entry name" value="DNA/pantothenate-metab_flavo_C"/>
</dbReference>
<dbReference type="Gene3D" id="3.40.50.1950">
    <property type="entry name" value="Flavin prenyltransferase-like"/>
    <property type="match status" value="1"/>
</dbReference>
<evidence type="ECO:0000256" key="1">
    <source>
        <dbReference type="ARBA" id="ARBA00022793"/>
    </source>
</evidence>
<dbReference type="PANTHER" id="PTHR14359">
    <property type="entry name" value="HOMO-OLIGOMERIC FLAVIN CONTAINING CYS DECARBOXYLASE FAMILY"/>
    <property type="match status" value="1"/>
</dbReference>
<dbReference type="GO" id="GO:0015937">
    <property type="term" value="P:coenzyme A biosynthetic process"/>
    <property type="evidence" value="ECO:0007669"/>
    <property type="project" value="UniProtKB-UniRule"/>
</dbReference>
<comment type="function">
    <text evidence="3">Catalyzes two sequential steps in the biosynthesis of coenzyme A. In the first step cysteine is conjugated to 4'-phosphopantothenate to form 4-phosphopantothenoylcysteine. In the second step the latter compound is decarboxylated to form 4'-phosphopantotheine.</text>
</comment>
<dbReference type="InterPro" id="IPR036551">
    <property type="entry name" value="Flavin_trans-like"/>
</dbReference>
<dbReference type="InterPro" id="IPR005252">
    <property type="entry name" value="CoaBC"/>
</dbReference>
<evidence type="ECO:0000256" key="2">
    <source>
        <dbReference type="ARBA" id="ARBA00023239"/>
    </source>
</evidence>
<dbReference type="SUPFAM" id="SSF102645">
    <property type="entry name" value="CoaB-like"/>
    <property type="match status" value="1"/>
</dbReference>
<evidence type="ECO:0000313" key="7">
    <source>
        <dbReference type="EMBL" id="MSS83914.1"/>
    </source>
</evidence>
<keyword evidence="3 4" id="KW-0285">Flavoprotein</keyword>
<organism evidence="7 8">
    <name type="scientific">Scrofimicrobium canadense</name>
    <dbReference type="NCBI Taxonomy" id="2652290"/>
    <lineage>
        <taxon>Bacteria</taxon>
        <taxon>Bacillati</taxon>
        <taxon>Actinomycetota</taxon>
        <taxon>Actinomycetes</taxon>
        <taxon>Actinomycetales</taxon>
        <taxon>Actinomycetaceae</taxon>
        <taxon>Scrofimicrobium</taxon>
    </lineage>
</organism>
<comment type="function">
    <text evidence="4">Catalyzes two steps in the biosynthesis of coenzyme A. In the first step cysteine is conjugated to 4'-phosphopantothenate to form 4-phosphopantothenoylcysteine, in the latter compound is decarboxylated to form 4'-phosphopantotheine.</text>
</comment>
<evidence type="ECO:0000313" key="8">
    <source>
        <dbReference type="Proteomes" id="UP000470875"/>
    </source>
</evidence>
<dbReference type="NCBIfam" id="TIGR00521">
    <property type="entry name" value="coaBC_dfp"/>
    <property type="match status" value="1"/>
</dbReference>
<feature type="region of interest" description="Phosphopantothenoylcysteine decarboxylase" evidence="3">
    <location>
        <begin position="1"/>
        <end position="196"/>
    </location>
</feature>
<dbReference type="RefSeq" id="WP_154543801.1">
    <property type="nucleotide sequence ID" value="NZ_VULO01000004.1"/>
</dbReference>
<comment type="catalytic activity">
    <reaction evidence="3 4">
        <text>N-[(R)-4-phosphopantothenoyl]-L-cysteine + H(+) = (R)-4'-phosphopantetheine + CO2</text>
        <dbReference type="Rhea" id="RHEA:16793"/>
        <dbReference type="ChEBI" id="CHEBI:15378"/>
        <dbReference type="ChEBI" id="CHEBI:16526"/>
        <dbReference type="ChEBI" id="CHEBI:59458"/>
        <dbReference type="ChEBI" id="CHEBI:61723"/>
        <dbReference type="EC" id="4.1.1.36"/>
    </reaction>
</comment>
<comment type="similarity">
    <text evidence="3 4">In the N-terminal section; belongs to the HFCD (homo-oligomeric flavin containing Cys decarboxylase) superfamily.</text>
</comment>
<keyword evidence="3 4" id="KW-0288">FMN</keyword>
<dbReference type="Pfam" id="PF02441">
    <property type="entry name" value="Flavoprotein"/>
    <property type="match status" value="1"/>
</dbReference>
<protein>
    <recommendedName>
        <fullName evidence="3">Coenzyme A biosynthesis bifunctional protein CoaBC</fullName>
    </recommendedName>
    <alternativeName>
        <fullName evidence="3">DNA/pantothenate metabolism flavoprotein</fullName>
    </alternativeName>
    <alternativeName>
        <fullName evidence="3">Phosphopantothenoylcysteine synthetase/decarboxylase</fullName>
        <shortName evidence="3">PPCS-PPCDC</shortName>
    </alternativeName>
    <domain>
        <recommendedName>
            <fullName evidence="3">Phosphopantothenoylcysteine decarboxylase</fullName>
            <shortName evidence="3">PPC decarboxylase</shortName>
            <shortName evidence="3">PPC-DC</shortName>
            <ecNumber evidence="3">4.1.1.36</ecNumber>
        </recommendedName>
        <alternativeName>
            <fullName evidence="3">CoaC</fullName>
        </alternativeName>
    </domain>
    <domain>
        <recommendedName>
            <fullName evidence="3">Phosphopantothenate--cysteine ligase</fullName>
            <ecNumber evidence="3">6.3.2.5</ecNumber>
        </recommendedName>
        <alternativeName>
            <fullName evidence="3">CoaB</fullName>
        </alternativeName>
        <alternativeName>
            <fullName evidence="3">Phosphopantothenoylcysteine synthetase</fullName>
            <shortName evidence="3">PPC synthetase</shortName>
            <shortName evidence="3">PPC-S</shortName>
        </alternativeName>
    </domain>
</protein>
<dbReference type="InterPro" id="IPR035929">
    <property type="entry name" value="CoaB-like_sf"/>
</dbReference>
<keyword evidence="3" id="KW-0479">Metal-binding</keyword>
<comment type="caution">
    <text evidence="3">Lacks conserved residue(s) required for the propagation of feature annotation.</text>
</comment>
<evidence type="ECO:0000256" key="4">
    <source>
        <dbReference type="RuleBase" id="RU364078"/>
    </source>
</evidence>
<feature type="region of interest" description="Phosphopantothenate--cysteine ligase" evidence="3">
    <location>
        <begin position="197"/>
        <end position="410"/>
    </location>
</feature>
<sequence>MTSWNSVEQRNNSLPSTVLLGVGAGIAAYKVVHVVRELRRQGVDVHVAPTEDSLHFVGATTWSELSENPVVDSLFGNSAMGHVELARLAELIVIAPCTADLAAKIRAGFADSTLLATILASKAPKILVPAMHTQMWLNPATQANFSVLQKRGFTVIPPASGHLSSGDTGLGRLPDPDVIVDAIVSHSKNGELHGKHVIVTAGGTHEPLDPVRFLGNRSSGRMGVELAVSAAARGAEVTLIAAHCTVPLPIGDSRIHVVQVNSAMEMHSAVDRFLASADALVMSAAVADYRPAEVSSVKLKKTTMGDEPTLTLVKNPDILASVCASPLKPRIVIGFAAETGENYLESGAQKVHSKGADYIAVNRVGESIGFGEVDSTLVVFNSAGDTVAQLSGQKKILAEGLVDILVAASA</sequence>
<dbReference type="UniPathway" id="UPA00241">
    <property type="reaction ID" value="UER00353"/>
</dbReference>
<feature type="binding site" evidence="3">
    <location>
        <position position="350"/>
    </location>
    <ligand>
        <name>CTP</name>
        <dbReference type="ChEBI" id="CHEBI:37563"/>
    </ligand>
</feature>
<feature type="binding site" evidence="3">
    <location>
        <begin position="316"/>
        <end position="319"/>
    </location>
    <ligand>
        <name>CTP</name>
        <dbReference type="ChEBI" id="CHEBI:37563"/>
    </ligand>
</feature>
<dbReference type="SUPFAM" id="SSF52507">
    <property type="entry name" value="Homo-oligomeric flavin-containing Cys decarboxylases, HFCD"/>
    <property type="match status" value="1"/>
</dbReference>
<feature type="domain" description="DNA/pantothenate metabolism flavoprotein C-terminal" evidence="6">
    <location>
        <begin position="192"/>
        <end position="405"/>
    </location>
</feature>
<dbReference type="EC" id="6.3.2.5" evidence="3"/>